<organism evidence="5 6">
    <name type="scientific">Kitasatospora phosalacinea</name>
    <dbReference type="NCBI Taxonomy" id="2065"/>
    <lineage>
        <taxon>Bacteria</taxon>
        <taxon>Bacillati</taxon>
        <taxon>Actinomycetota</taxon>
        <taxon>Actinomycetes</taxon>
        <taxon>Kitasatosporales</taxon>
        <taxon>Streptomycetaceae</taxon>
        <taxon>Kitasatospora</taxon>
    </lineage>
</organism>
<reference evidence="5 6" key="1">
    <citation type="submission" date="2024-09" db="EMBL/GenBank/DDBJ databases">
        <title>The Natural Products Discovery Center: Release of the First 8490 Sequenced Strains for Exploring Actinobacteria Biosynthetic Diversity.</title>
        <authorList>
            <person name="Kalkreuter E."/>
            <person name="Kautsar S.A."/>
            <person name="Yang D."/>
            <person name="Bader C.D."/>
            <person name="Teijaro C.N."/>
            <person name="Fluegel L."/>
            <person name="Davis C.M."/>
            <person name="Simpson J.R."/>
            <person name="Lauterbach L."/>
            <person name="Steele A.D."/>
            <person name="Gui C."/>
            <person name="Meng S."/>
            <person name="Li G."/>
            <person name="Viehrig K."/>
            <person name="Ye F."/>
            <person name="Su P."/>
            <person name="Kiefer A.F."/>
            <person name="Nichols A."/>
            <person name="Cepeda A.J."/>
            <person name="Yan W."/>
            <person name="Fan B."/>
            <person name="Jiang Y."/>
            <person name="Adhikari A."/>
            <person name="Zheng C.-J."/>
            <person name="Schuster L."/>
            <person name="Cowan T.M."/>
            <person name="Smanski M.J."/>
            <person name="Chevrette M.G."/>
            <person name="De Carvalho L.P.S."/>
            <person name="Shen B."/>
        </authorList>
    </citation>
    <scope>NUCLEOTIDE SEQUENCE [LARGE SCALE GENOMIC DNA]</scope>
    <source>
        <strain evidence="5 6">NPDC058753</strain>
    </source>
</reference>
<comment type="similarity">
    <text evidence="1">Belongs to the peptidase S13 family.</text>
</comment>
<feature type="chain" id="PRO_5046716164" evidence="4">
    <location>
        <begin position="31"/>
        <end position="520"/>
    </location>
</feature>
<dbReference type="InterPro" id="IPR000667">
    <property type="entry name" value="Peptidase_S13"/>
</dbReference>
<dbReference type="EC" id="3.4.16.4" evidence="5"/>
<evidence type="ECO:0000256" key="4">
    <source>
        <dbReference type="SAM" id="SignalP"/>
    </source>
</evidence>
<dbReference type="RefSeq" id="WP_380317794.1">
    <property type="nucleotide sequence ID" value="NZ_JBHYPW010000005.1"/>
</dbReference>
<dbReference type="InterPro" id="IPR012338">
    <property type="entry name" value="Beta-lactam/transpept-like"/>
</dbReference>
<sequence length="520" mass="52588">MRSGTGAGRGRRAALAAALGVVLATGTTFAGPALAQPSPDPGHSRRADDGRDQQRDQDRDGDRDEDQGWDGEQDRDRQGDGRGDDGQQRRGDRHRAVPVRGPVLAAGDAADSKAPTGGGLRTALGGTVQDKALGTLNFAVADAATGEFLFGSQEKVPATPASTTKLATAVAALALLPAEHRIATTVVRGAPGEITLVGGGDPTLTALPADQIRIGGAPVDRDSAPASMAELARRTATALKAAGTTEVKLSYDTSLYTGPLLHHDHDAMNIAAVTPLMVDEGRIDPRSPDEAPARVFDPAGQAADSFAGFLGAEGITVRGKPARAATAPAAGAAEIARVESPTIGRLVERMLTTSDNTLAEAVARQAAVAAKQPASFEGAARAVTGELAALGVPLDGVVLTDGSGLAKANLIPPITLVELLAAAAAPAHPELRPVITGLPVAGFSGTLVNRFGTKSGANEAAGIVRAKTGTLQGVNTLAGTVVDADGRVLAFALMTRTDADPNAARAAVDRIVAKIAACGC</sequence>
<dbReference type="GO" id="GO:0009002">
    <property type="term" value="F:serine-type D-Ala-D-Ala carboxypeptidase activity"/>
    <property type="evidence" value="ECO:0007669"/>
    <property type="project" value="UniProtKB-EC"/>
</dbReference>
<dbReference type="PRINTS" id="PR00922">
    <property type="entry name" value="DADACBPTASE3"/>
</dbReference>
<gene>
    <name evidence="5" type="primary">dacB</name>
    <name evidence="5" type="ORF">ACFW6T_01325</name>
</gene>
<keyword evidence="5" id="KW-0121">Carboxypeptidase</keyword>
<proteinExistence type="inferred from homology"/>
<accession>A0ABW6GD15</accession>
<feature type="region of interest" description="Disordered" evidence="3">
    <location>
        <begin position="29"/>
        <end position="118"/>
    </location>
</feature>
<keyword evidence="5" id="KW-0645">Protease</keyword>
<feature type="compositionally biased region" description="Basic and acidic residues" evidence="3">
    <location>
        <begin position="72"/>
        <end position="90"/>
    </location>
</feature>
<dbReference type="Proteomes" id="UP001599542">
    <property type="component" value="Unassembled WGS sequence"/>
</dbReference>
<keyword evidence="2 5" id="KW-0378">Hydrolase</keyword>
<dbReference type="EMBL" id="JBHYPX010000001">
    <property type="protein sequence ID" value="MFE1350612.1"/>
    <property type="molecule type" value="Genomic_DNA"/>
</dbReference>
<dbReference type="NCBIfam" id="TIGR00666">
    <property type="entry name" value="PBP4"/>
    <property type="match status" value="1"/>
</dbReference>
<feature type="compositionally biased region" description="Basic and acidic residues" evidence="3">
    <location>
        <begin position="42"/>
        <end position="62"/>
    </location>
</feature>
<comment type="caution">
    <text evidence="5">The sequence shown here is derived from an EMBL/GenBank/DDBJ whole genome shotgun (WGS) entry which is preliminary data.</text>
</comment>
<feature type="signal peptide" evidence="4">
    <location>
        <begin position="1"/>
        <end position="30"/>
    </location>
</feature>
<evidence type="ECO:0000256" key="3">
    <source>
        <dbReference type="SAM" id="MobiDB-lite"/>
    </source>
</evidence>
<dbReference type="Gene3D" id="3.40.710.10">
    <property type="entry name" value="DD-peptidase/beta-lactamase superfamily"/>
    <property type="match status" value="2"/>
</dbReference>
<dbReference type="PANTHER" id="PTHR30023:SF0">
    <property type="entry name" value="PENICILLIN-SENSITIVE CARBOXYPEPTIDASE A"/>
    <property type="match status" value="1"/>
</dbReference>
<evidence type="ECO:0000256" key="1">
    <source>
        <dbReference type="ARBA" id="ARBA00006096"/>
    </source>
</evidence>
<evidence type="ECO:0000256" key="2">
    <source>
        <dbReference type="ARBA" id="ARBA00022801"/>
    </source>
</evidence>
<protein>
    <submittedName>
        <fullName evidence="5">D-alanyl-D-alanine carboxypeptidase/D-alanyl-D-alanine-endopeptidase</fullName>
        <ecNumber evidence="5">3.4.16.4</ecNumber>
    </submittedName>
</protein>
<dbReference type="Pfam" id="PF02113">
    <property type="entry name" value="Peptidase_S13"/>
    <property type="match status" value="2"/>
</dbReference>
<dbReference type="SUPFAM" id="SSF56601">
    <property type="entry name" value="beta-lactamase/transpeptidase-like"/>
    <property type="match status" value="1"/>
</dbReference>
<name>A0ABW6GD15_9ACTN</name>
<dbReference type="PANTHER" id="PTHR30023">
    <property type="entry name" value="D-ALANYL-D-ALANINE CARBOXYPEPTIDASE"/>
    <property type="match status" value="1"/>
</dbReference>
<keyword evidence="6" id="KW-1185">Reference proteome</keyword>
<keyword evidence="4" id="KW-0732">Signal</keyword>
<evidence type="ECO:0000313" key="6">
    <source>
        <dbReference type="Proteomes" id="UP001599542"/>
    </source>
</evidence>
<evidence type="ECO:0000313" key="5">
    <source>
        <dbReference type="EMBL" id="MFE1350612.1"/>
    </source>
</evidence>